<dbReference type="GO" id="GO:0005886">
    <property type="term" value="C:plasma membrane"/>
    <property type="evidence" value="ECO:0007669"/>
    <property type="project" value="UniProtKB-SubCell"/>
</dbReference>
<evidence type="ECO:0000256" key="9">
    <source>
        <dbReference type="ARBA" id="ARBA00023136"/>
    </source>
</evidence>
<dbReference type="OrthoDB" id="5959533at2"/>
<keyword evidence="9" id="KW-0472">Membrane</keyword>
<evidence type="ECO:0000313" key="11">
    <source>
        <dbReference type="EMBL" id="RUL73951.1"/>
    </source>
</evidence>
<evidence type="ECO:0000256" key="10">
    <source>
        <dbReference type="ARBA" id="ARBA00030772"/>
    </source>
</evidence>
<keyword evidence="6" id="KW-0997">Cell inner membrane</keyword>
<evidence type="ECO:0000256" key="6">
    <source>
        <dbReference type="ARBA" id="ARBA00022519"/>
    </source>
</evidence>
<organism evidence="11 12">
    <name type="scientific">Dyella choica</name>
    <dbReference type="NCBI Taxonomy" id="1927959"/>
    <lineage>
        <taxon>Bacteria</taxon>
        <taxon>Pseudomonadati</taxon>
        <taxon>Pseudomonadota</taxon>
        <taxon>Gammaproteobacteria</taxon>
        <taxon>Lysobacterales</taxon>
        <taxon>Rhodanobacteraceae</taxon>
        <taxon>Dyella</taxon>
    </lineage>
</organism>
<evidence type="ECO:0000256" key="7">
    <source>
        <dbReference type="ARBA" id="ARBA00022692"/>
    </source>
</evidence>
<reference evidence="11 12" key="1">
    <citation type="submission" date="2018-12" db="EMBL/GenBank/DDBJ databases">
        <title>Dyella dinghuensis sp. nov. DHOA06 and Dyella choica sp. nov. 4M-K27, isolated from forest soil.</title>
        <authorList>
            <person name="Qiu L.-H."/>
            <person name="Gao Z.-H."/>
        </authorList>
    </citation>
    <scope>NUCLEOTIDE SEQUENCE [LARGE SCALE GENOMIC DNA]</scope>
    <source>
        <strain evidence="11 12">4M-K27</strain>
    </source>
</reference>
<dbReference type="EMBL" id="RYYV01000010">
    <property type="protein sequence ID" value="RUL73951.1"/>
    <property type="molecule type" value="Genomic_DNA"/>
</dbReference>
<proteinExistence type="inferred from homology"/>
<evidence type="ECO:0000256" key="2">
    <source>
        <dbReference type="ARBA" id="ARBA00007208"/>
    </source>
</evidence>
<keyword evidence="4" id="KW-0813">Transport</keyword>
<dbReference type="AlphaFoldDB" id="A0A3S0PL52"/>
<evidence type="ECO:0000256" key="5">
    <source>
        <dbReference type="ARBA" id="ARBA00022475"/>
    </source>
</evidence>
<evidence type="ECO:0000256" key="3">
    <source>
        <dbReference type="ARBA" id="ARBA00021563"/>
    </source>
</evidence>
<keyword evidence="7" id="KW-0812">Transmembrane</keyword>
<comment type="similarity">
    <text evidence="2">Belongs to the GSP N family.</text>
</comment>
<protein>
    <recommendedName>
        <fullName evidence="3">Type II secretion system protein N</fullName>
    </recommendedName>
    <alternativeName>
        <fullName evidence="10">General secretion pathway protein N</fullName>
    </alternativeName>
</protein>
<name>A0A3S0PL52_9GAMM</name>
<keyword evidence="5" id="KW-1003">Cell membrane</keyword>
<keyword evidence="12" id="KW-1185">Reference proteome</keyword>
<evidence type="ECO:0000313" key="12">
    <source>
        <dbReference type="Proteomes" id="UP000274358"/>
    </source>
</evidence>
<dbReference type="GO" id="GO:0015628">
    <property type="term" value="P:protein secretion by the type II secretion system"/>
    <property type="evidence" value="ECO:0007669"/>
    <property type="project" value="InterPro"/>
</dbReference>
<comment type="caution">
    <text evidence="11">The sequence shown here is derived from an EMBL/GenBank/DDBJ whole genome shotgun (WGS) entry which is preliminary data.</text>
</comment>
<accession>A0A3S0PL52</accession>
<sequence length="256" mass="27819">MKRWFAIPAIVVLALGVLVWFLPASWALPLLQTQWRGVRMDGVTGTLWEGCAQQFSIADGPPLGSLAWVISRRALLGDLQASVELRQPQLQLQGRVHRLSPAQIALHDVKLHLDMAMLGMQPWLRGRPQGQLDLQVPQAQLRSAWPIQLDATGIWSQAAIHTAQGNIPLGQVMLAVTGQSGALQGTLSDDGSGSVQTAGRLALSPLGWDLQLRLVPRNHDPAVLSWLRSQGTPAADGTFELRYRGGLAQWGPAIKQ</sequence>
<gene>
    <name evidence="11" type="ORF">EKH80_14005</name>
</gene>
<dbReference type="Proteomes" id="UP000274358">
    <property type="component" value="Unassembled WGS sequence"/>
</dbReference>
<keyword evidence="8" id="KW-0653">Protein transport</keyword>
<dbReference type="InterPro" id="IPR022792">
    <property type="entry name" value="T2SS_protein-GspN"/>
</dbReference>
<evidence type="ECO:0000256" key="1">
    <source>
        <dbReference type="ARBA" id="ARBA00004533"/>
    </source>
</evidence>
<evidence type="ECO:0000256" key="4">
    <source>
        <dbReference type="ARBA" id="ARBA00022448"/>
    </source>
</evidence>
<dbReference type="Pfam" id="PF01203">
    <property type="entry name" value="T2SSN"/>
    <property type="match status" value="1"/>
</dbReference>
<dbReference type="RefSeq" id="WP_126685401.1">
    <property type="nucleotide sequence ID" value="NZ_RYYV01000010.1"/>
</dbReference>
<evidence type="ECO:0000256" key="8">
    <source>
        <dbReference type="ARBA" id="ARBA00022927"/>
    </source>
</evidence>
<comment type="subcellular location">
    <subcellularLocation>
        <location evidence="1">Cell inner membrane</location>
    </subcellularLocation>
</comment>
<dbReference type="GO" id="GO:0015627">
    <property type="term" value="C:type II protein secretion system complex"/>
    <property type="evidence" value="ECO:0007669"/>
    <property type="project" value="InterPro"/>
</dbReference>